<dbReference type="EMBL" id="JAVRHV010000002">
    <property type="protein sequence ID" value="MDT0552756.1"/>
    <property type="molecule type" value="Genomic_DNA"/>
</dbReference>
<evidence type="ECO:0000256" key="2">
    <source>
        <dbReference type="ARBA" id="ARBA00022803"/>
    </source>
</evidence>
<keyword evidence="1" id="KW-0677">Repeat</keyword>
<gene>
    <name evidence="5" type="ORF">RM519_05820</name>
</gene>
<feature type="repeat" description="TPR" evidence="3">
    <location>
        <begin position="502"/>
        <end position="535"/>
    </location>
</feature>
<dbReference type="Pfam" id="PF12895">
    <property type="entry name" value="ANAPC3"/>
    <property type="match status" value="1"/>
</dbReference>
<comment type="caution">
    <text evidence="5">The sequence shown here is derived from an EMBL/GenBank/DDBJ whole genome shotgun (WGS) entry which is preliminary data.</text>
</comment>
<evidence type="ECO:0000256" key="1">
    <source>
        <dbReference type="ARBA" id="ARBA00022737"/>
    </source>
</evidence>
<feature type="chain" id="PRO_5045803868" evidence="4">
    <location>
        <begin position="26"/>
        <end position="1007"/>
    </location>
</feature>
<feature type="repeat" description="TPR" evidence="3">
    <location>
        <begin position="540"/>
        <end position="573"/>
    </location>
</feature>
<dbReference type="RefSeq" id="WP_311592691.1">
    <property type="nucleotide sequence ID" value="NZ_JAVRHV010000002.1"/>
</dbReference>
<keyword evidence="4" id="KW-0732">Signal</keyword>
<dbReference type="SUPFAM" id="SSF48452">
    <property type="entry name" value="TPR-like"/>
    <property type="match status" value="5"/>
</dbReference>
<name>A0ABU2Y3G6_9FLAO</name>
<dbReference type="Pfam" id="PF13174">
    <property type="entry name" value="TPR_6"/>
    <property type="match status" value="3"/>
</dbReference>
<evidence type="ECO:0000256" key="3">
    <source>
        <dbReference type="PROSITE-ProRule" id="PRU00339"/>
    </source>
</evidence>
<reference evidence="5 6" key="1">
    <citation type="submission" date="2023-09" db="EMBL/GenBank/DDBJ databases">
        <authorList>
            <person name="Rey-Velasco X."/>
        </authorList>
    </citation>
    <scope>NUCLEOTIDE SEQUENCE [LARGE SCALE GENOMIC DNA]</scope>
    <source>
        <strain evidence="5 6">P050</strain>
    </source>
</reference>
<dbReference type="InterPro" id="IPR019734">
    <property type="entry name" value="TPR_rpt"/>
</dbReference>
<dbReference type="Gene3D" id="1.25.40.10">
    <property type="entry name" value="Tetratricopeptide repeat domain"/>
    <property type="match status" value="7"/>
</dbReference>
<keyword evidence="6" id="KW-1185">Reference proteome</keyword>
<organism evidence="5 6">
    <name type="scientific">Urechidicola vernalis</name>
    <dbReference type="NCBI Taxonomy" id="3075600"/>
    <lineage>
        <taxon>Bacteria</taxon>
        <taxon>Pseudomonadati</taxon>
        <taxon>Bacteroidota</taxon>
        <taxon>Flavobacteriia</taxon>
        <taxon>Flavobacteriales</taxon>
        <taxon>Flavobacteriaceae</taxon>
        <taxon>Urechidicola</taxon>
    </lineage>
</organism>
<protein>
    <submittedName>
        <fullName evidence="5">Tetratricopeptide repeat protein</fullName>
    </submittedName>
</protein>
<sequence length="1007" mass="116523">MNFKKLTLTFCLTFTVFLSFSQKTATYTTELKDYKRAVNLYNERSYSGSQQLFNQIKSNFDPTTELRANCDFYIANCAIRLGQQNGDDLMLDFVTNYPTSTKQNNAFLETAEYYYKAGKYPYALKWYGKVETYNLTNYQKEDYNFKFGYCLFATKNYAKSKEYFGEILDSKKYGSQAKYYYGYMAYADDDYETADNYLGQVVTDASYKNKVSYYLADMNFKAGKFETAIEKGEPLLARSKREEHSQLSKIIGESYFNLNKYAEAIPHLKNYKGTRGKWNNTDYYMLGYAYYKQDDFENAIAHFNKIIDGKNSVAQNAYYHLAQCYLHLGKKSEALNAFRNAKDMDFDEELEHDAHLNYAKLSYEIGNPFNSVPDVLQDYLSKYPKTGHDEAIEKLLVSSYITSQDYNGALNYLEGKKDSNSKSFYQLAAFYNGITFFNNDELSKAIENFEKSLATSIDNKLTAKANYWKGEANFRLNRFDAAETDFDLFIKNSAAKDTEEFDDFQYQIAYVYFNQKNYVDAAEAYKKYIKQNPNDQLKLNDSYSRMADTYFVSSDYENAIDSYDKIIKNSAADADYAQFQKAVSYGYIRQDDRKIEELNTFIRRYPKSTLQDDAHYVLANEYVDANENRLALETYDKLITNFEHSPFVSKAMLKKSVVYYNNEQNDNALNTYKRVVKKYPNTPEAKQAVTSARQIYVDLGRVDEYAAWVKTIDFINVSDADLDNDTYESAERQYLQSNHKRAITGFQKYVRQFPTGLHSLQANYYLAESLFAEDNLNETIPYYKFVTEQGQNEFTEQALSRLALAYLKSDNWDAAIPTLKRLEEVSNNPQNSIFAQTNLMKGYYVQENYEQAVSYADNVLSQVKIDDNIKSDAQIIIARSAIKTDDSSKARQAYSELDQIATGELKAEALYYKAYFEHMDGSYRVSNEIVQDIAANYSTYKYWGAKGLIIMAKNHYELKDAFQATYILESVQKNFAQFDDVVEEANKALEIIKTNEAKTNDSVKPGN</sequence>
<feature type="signal peptide" evidence="4">
    <location>
        <begin position="1"/>
        <end position="25"/>
    </location>
</feature>
<dbReference type="PANTHER" id="PTHR44858">
    <property type="entry name" value="TETRATRICOPEPTIDE REPEAT PROTEIN 6"/>
    <property type="match status" value="1"/>
</dbReference>
<dbReference type="Pfam" id="PF13176">
    <property type="entry name" value="TPR_7"/>
    <property type="match status" value="1"/>
</dbReference>
<dbReference type="Proteomes" id="UP001252186">
    <property type="component" value="Unassembled WGS sequence"/>
</dbReference>
<proteinExistence type="predicted"/>
<evidence type="ECO:0000313" key="5">
    <source>
        <dbReference type="EMBL" id="MDT0552756.1"/>
    </source>
</evidence>
<feature type="repeat" description="TPR" evidence="3">
    <location>
        <begin position="649"/>
        <end position="682"/>
    </location>
</feature>
<evidence type="ECO:0000256" key="4">
    <source>
        <dbReference type="SAM" id="SignalP"/>
    </source>
</evidence>
<feature type="repeat" description="TPR" evidence="3">
    <location>
        <begin position="280"/>
        <end position="313"/>
    </location>
</feature>
<accession>A0ABU2Y3G6</accession>
<dbReference type="Pfam" id="PF13432">
    <property type="entry name" value="TPR_16"/>
    <property type="match status" value="1"/>
</dbReference>
<dbReference type="InterPro" id="IPR050498">
    <property type="entry name" value="Ycf3"/>
</dbReference>
<dbReference type="PANTHER" id="PTHR44858:SF1">
    <property type="entry name" value="UDP-N-ACETYLGLUCOSAMINE--PEPTIDE N-ACETYLGLUCOSAMINYLTRANSFERASE SPINDLY-RELATED"/>
    <property type="match status" value="1"/>
</dbReference>
<evidence type="ECO:0000313" key="6">
    <source>
        <dbReference type="Proteomes" id="UP001252186"/>
    </source>
</evidence>
<dbReference type="PROSITE" id="PS50005">
    <property type="entry name" value="TPR"/>
    <property type="match status" value="5"/>
</dbReference>
<keyword evidence="2 3" id="KW-0802">TPR repeat</keyword>
<dbReference type="InterPro" id="IPR011990">
    <property type="entry name" value="TPR-like_helical_dom_sf"/>
</dbReference>
<dbReference type="SMART" id="SM00028">
    <property type="entry name" value="TPR"/>
    <property type="match status" value="11"/>
</dbReference>
<feature type="repeat" description="TPR" evidence="3">
    <location>
        <begin position="315"/>
        <end position="348"/>
    </location>
</feature>